<name>A0A2P2PRV1_RHIMU</name>
<sequence>MSSIKSELIKSTIGSKMQQI</sequence>
<dbReference type="AlphaFoldDB" id="A0A2P2PRV1"/>
<evidence type="ECO:0000313" key="2">
    <source>
        <dbReference type="EMBL" id="MBX57431.1"/>
    </source>
</evidence>
<protein>
    <submittedName>
        <fullName evidence="2">Uncharacterized protein</fullName>
    </submittedName>
</protein>
<dbReference type="EMBL" id="GGEC01076947">
    <property type="protein sequence ID" value="MBX57431.1"/>
    <property type="molecule type" value="Transcribed_RNA"/>
</dbReference>
<accession>A0A2P2PRV1</accession>
<reference evidence="2" key="1">
    <citation type="submission" date="2018-02" db="EMBL/GenBank/DDBJ databases">
        <title>Rhizophora mucronata_Transcriptome.</title>
        <authorList>
            <person name="Meera S.P."/>
            <person name="Sreeshan A."/>
            <person name="Augustine A."/>
        </authorList>
    </citation>
    <scope>NUCLEOTIDE SEQUENCE</scope>
    <source>
        <tissue evidence="2">Leaf</tissue>
    </source>
</reference>
<evidence type="ECO:0000256" key="1">
    <source>
        <dbReference type="SAM" id="MobiDB-lite"/>
    </source>
</evidence>
<feature type="region of interest" description="Disordered" evidence="1">
    <location>
        <begin position="1"/>
        <end position="20"/>
    </location>
</feature>
<organism evidence="2">
    <name type="scientific">Rhizophora mucronata</name>
    <name type="common">Asiatic mangrove</name>
    <dbReference type="NCBI Taxonomy" id="61149"/>
    <lineage>
        <taxon>Eukaryota</taxon>
        <taxon>Viridiplantae</taxon>
        <taxon>Streptophyta</taxon>
        <taxon>Embryophyta</taxon>
        <taxon>Tracheophyta</taxon>
        <taxon>Spermatophyta</taxon>
        <taxon>Magnoliopsida</taxon>
        <taxon>eudicotyledons</taxon>
        <taxon>Gunneridae</taxon>
        <taxon>Pentapetalae</taxon>
        <taxon>rosids</taxon>
        <taxon>fabids</taxon>
        <taxon>Malpighiales</taxon>
        <taxon>Rhizophoraceae</taxon>
        <taxon>Rhizophora</taxon>
    </lineage>
</organism>
<proteinExistence type="predicted"/>